<sequence length="376" mass="42346">MERKAFNENDQKELAQSTIKSKDQYSFWREMWKRLSRHRIAIVGGIVVLTLYIMVIFAGFLSPYHPNRTFRQYFYHPPTRVHFTDETGSLTRPYIYGTESVGWGQYETVEDEKYEIQFFHRGDPHTVGPFTTNFQLFGIEGYEQPFFLLGSDGYGRDLFTRLLYGGRVSMFIGFVAIFISTSIGMLVGGISGYYGGWVDEVLMRFAEVIMSIPGFYLLLALAAVMPIDIPSQMRFFFIISILAFRGWAGMARVIRGMVLSAKNEEYVQAARAIGASDKRIIIKHVLPVTTTYVIVSATVAVPGYIIMESGLSFIGLGIQEPAASWGNMLAAAQNITSITGFPWMLIPGFMIFIACLSYNLLGDGLRDALDPKSTIR</sequence>
<evidence type="ECO:0000259" key="6">
    <source>
        <dbReference type="PROSITE" id="PS50928"/>
    </source>
</evidence>
<evidence type="ECO:0000256" key="4">
    <source>
        <dbReference type="ARBA" id="ARBA00023136"/>
    </source>
</evidence>
<keyword evidence="3 5" id="KW-1133">Transmembrane helix</keyword>
<feature type="transmembrane region" description="Helical" evidence="5">
    <location>
        <begin position="341"/>
        <end position="361"/>
    </location>
</feature>
<comment type="caution">
    <text evidence="7">The sequence shown here is derived from an EMBL/GenBank/DDBJ whole genome shotgun (WGS) entry which is preliminary data.</text>
</comment>
<evidence type="ECO:0000313" key="7">
    <source>
        <dbReference type="EMBL" id="MBF8437097.1"/>
    </source>
</evidence>
<dbReference type="Pfam" id="PF00528">
    <property type="entry name" value="BPD_transp_1"/>
    <property type="match status" value="1"/>
</dbReference>
<dbReference type="SUPFAM" id="SSF161098">
    <property type="entry name" value="MetI-like"/>
    <property type="match status" value="1"/>
</dbReference>
<evidence type="ECO:0000256" key="5">
    <source>
        <dbReference type="RuleBase" id="RU363032"/>
    </source>
</evidence>
<feature type="transmembrane region" description="Helical" evidence="5">
    <location>
        <begin position="205"/>
        <end position="227"/>
    </location>
</feature>
<evidence type="ECO:0000313" key="8">
    <source>
        <dbReference type="Proteomes" id="UP000621436"/>
    </source>
</evidence>
<proteinExistence type="inferred from homology"/>
<feature type="transmembrane region" description="Helical" evidence="5">
    <location>
        <begin position="285"/>
        <end position="307"/>
    </location>
</feature>
<dbReference type="InterPro" id="IPR035906">
    <property type="entry name" value="MetI-like_sf"/>
</dbReference>
<dbReference type="CDD" id="cd06261">
    <property type="entry name" value="TM_PBP2"/>
    <property type="match status" value="1"/>
</dbReference>
<organism evidence="7 8">
    <name type="scientific">Halonatronomonas betaini</name>
    <dbReference type="NCBI Taxonomy" id="2778430"/>
    <lineage>
        <taxon>Bacteria</taxon>
        <taxon>Bacillati</taxon>
        <taxon>Bacillota</taxon>
        <taxon>Clostridia</taxon>
        <taxon>Halanaerobiales</taxon>
        <taxon>Halarsenatibacteraceae</taxon>
        <taxon>Halonatronomonas</taxon>
    </lineage>
</organism>
<keyword evidence="8" id="KW-1185">Reference proteome</keyword>
<accession>A0A931FAL1</accession>
<protein>
    <submittedName>
        <fullName evidence="7">ABC transporter permease</fullName>
    </submittedName>
</protein>
<dbReference type="RefSeq" id="WP_270454035.1">
    <property type="nucleotide sequence ID" value="NZ_JADPIE010000004.1"/>
</dbReference>
<dbReference type="PANTHER" id="PTHR43839">
    <property type="entry name" value="OPPC IN A BINDING PROTEIN-DEPENDENT TRANSPORT SYSTEM"/>
    <property type="match status" value="1"/>
</dbReference>
<feature type="transmembrane region" description="Helical" evidence="5">
    <location>
        <begin position="168"/>
        <end position="193"/>
    </location>
</feature>
<dbReference type="EMBL" id="JADPIE010000004">
    <property type="protein sequence ID" value="MBF8437097.1"/>
    <property type="molecule type" value="Genomic_DNA"/>
</dbReference>
<dbReference type="PANTHER" id="PTHR43839:SF1">
    <property type="entry name" value="OPPC IN A BINDING PROTEIN-DEPENDENT TRANSPORT SYSTEM"/>
    <property type="match status" value="1"/>
</dbReference>
<comment type="similarity">
    <text evidence="5">Belongs to the binding-protein-dependent transport system permease family.</text>
</comment>
<evidence type="ECO:0000256" key="1">
    <source>
        <dbReference type="ARBA" id="ARBA00004141"/>
    </source>
</evidence>
<feature type="domain" description="ABC transmembrane type-1" evidence="6">
    <location>
        <begin position="166"/>
        <end position="362"/>
    </location>
</feature>
<dbReference type="GO" id="GO:0055085">
    <property type="term" value="P:transmembrane transport"/>
    <property type="evidence" value="ECO:0007669"/>
    <property type="project" value="InterPro"/>
</dbReference>
<feature type="transmembrane region" description="Helical" evidence="5">
    <location>
        <begin position="233"/>
        <end position="254"/>
    </location>
</feature>
<evidence type="ECO:0000256" key="3">
    <source>
        <dbReference type="ARBA" id="ARBA00022989"/>
    </source>
</evidence>
<dbReference type="GO" id="GO:0005886">
    <property type="term" value="C:plasma membrane"/>
    <property type="evidence" value="ECO:0007669"/>
    <property type="project" value="UniProtKB-SubCell"/>
</dbReference>
<reference evidence="7" key="1">
    <citation type="submission" date="2020-11" db="EMBL/GenBank/DDBJ databases">
        <title>Halonatronomonas betainensis gen. nov., sp. nov. a novel haloalkaliphilic representative of the family Halanaerobiacae capable of betaine degradation.</title>
        <authorList>
            <person name="Boltyanskaya Y."/>
            <person name="Kevbrin V."/>
            <person name="Detkova E."/>
            <person name="Grouzdev D.S."/>
            <person name="Koziaeva V."/>
            <person name="Zhilina T."/>
        </authorList>
    </citation>
    <scope>NUCLEOTIDE SEQUENCE</scope>
    <source>
        <strain evidence="7">Z-7014</strain>
    </source>
</reference>
<keyword evidence="2 5" id="KW-0812">Transmembrane</keyword>
<keyword evidence="5" id="KW-0813">Transport</keyword>
<comment type="subcellular location">
    <subcellularLocation>
        <location evidence="5">Cell membrane</location>
        <topology evidence="5">Multi-pass membrane protein</topology>
    </subcellularLocation>
    <subcellularLocation>
        <location evidence="1">Membrane</location>
        <topology evidence="1">Multi-pass membrane protein</topology>
    </subcellularLocation>
</comment>
<feature type="transmembrane region" description="Helical" evidence="5">
    <location>
        <begin position="40"/>
        <end position="61"/>
    </location>
</feature>
<name>A0A931FAL1_9FIRM</name>
<gene>
    <name evidence="7" type="ORF">I0Q91_08415</name>
</gene>
<evidence type="ECO:0000256" key="2">
    <source>
        <dbReference type="ARBA" id="ARBA00022692"/>
    </source>
</evidence>
<dbReference type="InterPro" id="IPR025966">
    <property type="entry name" value="OppC_N"/>
</dbReference>
<dbReference type="Gene3D" id="1.10.3720.10">
    <property type="entry name" value="MetI-like"/>
    <property type="match status" value="1"/>
</dbReference>
<dbReference type="AlphaFoldDB" id="A0A931FAL1"/>
<dbReference type="InterPro" id="IPR000515">
    <property type="entry name" value="MetI-like"/>
</dbReference>
<dbReference type="Proteomes" id="UP000621436">
    <property type="component" value="Unassembled WGS sequence"/>
</dbReference>
<dbReference type="Pfam" id="PF12911">
    <property type="entry name" value="OppC_N"/>
    <property type="match status" value="1"/>
</dbReference>
<dbReference type="PROSITE" id="PS50928">
    <property type="entry name" value="ABC_TM1"/>
    <property type="match status" value="1"/>
</dbReference>
<keyword evidence="4 5" id="KW-0472">Membrane</keyword>